<name>A0A7C9IVU6_9BACT</name>
<keyword evidence="8 10" id="KW-1133">Transmembrane helix</keyword>
<feature type="region of interest" description="Disordered" evidence="11">
    <location>
        <begin position="107"/>
        <end position="136"/>
    </location>
</feature>
<dbReference type="AlphaFoldDB" id="A0A7C9IVU6"/>
<keyword evidence="6 10" id="KW-0812">Transmembrane</keyword>
<dbReference type="EMBL" id="WVUD01000027">
    <property type="protein sequence ID" value="MYL84243.1"/>
    <property type="molecule type" value="Genomic_DNA"/>
</dbReference>
<dbReference type="PANTHER" id="PTHR35091">
    <property type="entry name" value="FLAGELLAR PROTEIN FLIL"/>
    <property type="match status" value="1"/>
</dbReference>
<comment type="subcellular location">
    <subcellularLocation>
        <location evidence="2">Cell membrane</location>
        <topology evidence="2">Single-pass membrane protein</topology>
    </subcellularLocation>
</comment>
<reference evidence="12 13" key="1">
    <citation type="submission" date="2020-01" db="EMBL/GenBank/DDBJ databases">
        <title>Genome sequence of Desulfovibrio aerotolerans DSM 16695(T).</title>
        <authorList>
            <person name="Karnachuk O."/>
            <person name="Avakyan M."/>
            <person name="Mardanov A."/>
            <person name="Kadnikov V."/>
            <person name="Ravin N."/>
        </authorList>
    </citation>
    <scope>NUCLEOTIDE SEQUENCE [LARGE SCALE GENOMIC DNA]</scope>
    <source>
        <strain evidence="12 13">DSM 16695</strain>
    </source>
</reference>
<keyword evidence="12" id="KW-0282">Flagellum</keyword>
<evidence type="ECO:0000256" key="8">
    <source>
        <dbReference type="ARBA" id="ARBA00022989"/>
    </source>
</evidence>
<keyword evidence="5 10" id="KW-0145">Chemotaxis</keyword>
<feature type="compositionally biased region" description="Basic and acidic residues" evidence="11">
    <location>
        <begin position="107"/>
        <end position="116"/>
    </location>
</feature>
<feature type="transmembrane region" description="Helical" evidence="10">
    <location>
        <begin position="76"/>
        <end position="97"/>
    </location>
</feature>
<proteinExistence type="inferred from homology"/>
<evidence type="ECO:0000256" key="4">
    <source>
        <dbReference type="ARBA" id="ARBA00022475"/>
    </source>
</evidence>
<evidence type="ECO:0000313" key="12">
    <source>
        <dbReference type="EMBL" id="MYL84243.1"/>
    </source>
</evidence>
<dbReference type="GO" id="GO:0071978">
    <property type="term" value="P:bacterial-type flagellum-dependent swarming motility"/>
    <property type="evidence" value="ECO:0007669"/>
    <property type="project" value="TreeGrafter"/>
</dbReference>
<feature type="compositionally biased region" description="Pro residues" evidence="11">
    <location>
        <begin position="117"/>
        <end position="134"/>
    </location>
</feature>
<keyword evidence="12" id="KW-0966">Cell projection</keyword>
<keyword evidence="4 10" id="KW-1003">Cell membrane</keyword>
<accession>A0A7C9IVU6</accession>
<dbReference type="PANTHER" id="PTHR35091:SF2">
    <property type="entry name" value="FLAGELLAR PROTEIN FLIL"/>
    <property type="match status" value="1"/>
</dbReference>
<evidence type="ECO:0000256" key="6">
    <source>
        <dbReference type="ARBA" id="ARBA00022692"/>
    </source>
</evidence>
<evidence type="ECO:0000313" key="13">
    <source>
        <dbReference type="Proteomes" id="UP000482487"/>
    </source>
</evidence>
<evidence type="ECO:0000256" key="1">
    <source>
        <dbReference type="ARBA" id="ARBA00002254"/>
    </source>
</evidence>
<dbReference type="Proteomes" id="UP000482487">
    <property type="component" value="Unassembled WGS sequence"/>
</dbReference>
<keyword evidence="9 10" id="KW-0472">Membrane</keyword>
<comment type="caution">
    <text evidence="12">The sequence shown here is derived from an EMBL/GenBank/DDBJ whole genome shotgun (WGS) entry which is preliminary data.</text>
</comment>
<gene>
    <name evidence="12" type="ORF">GTA51_14010</name>
</gene>
<evidence type="ECO:0000256" key="5">
    <source>
        <dbReference type="ARBA" id="ARBA00022500"/>
    </source>
</evidence>
<dbReference type="RefSeq" id="WP_160962074.1">
    <property type="nucleotide sequence ID" value="NZ_WVUD01000027.1"/>
</dbReference>
<comment type="similarity">
    <text evidence="3 10">Belongs to the FliL family.</text>
</comment>
<evidence type="ECO:0000256" key="11">
    <source>
        <dbReference type="SAM" id="MobiDB-lite"/>
    </source>
</evidence>
<keyword evidence="13" id="KW-1185">Reference proteome</keyword>
<dbReference type="OrthoDB" id="5470759at2"/>
<dbReference type="GO" id="GO:0005886">
    <property type="term" value="C:plasma membrane"/>
    <property type="evidence" value="ECO:0007669"/>
    <property type="project" value="UniProtKB-SubCell"/>
</dbReference>
<keyword evidence="12" id="KW-0969">Cilium</keyword>
<dbReference type="Pfam" id="PF03748">
    <property type="entry name" value="FliL"/>
    <property type="match status" value="1"/>
</dbReference>
<dbReference type="GO" id="GO:0009425">
    <property type="term" value="C:bacterial-type flagellum basal body"/>
    <property type="evidence" value="ECO:0007669"/>
    <property type="project" value="InterPro"/>
</dbReference>
<dbReference type="GO" id="GO:0006935">
    <property type="term" value="P:chemotaxis"/>
    <property type="evidence" value="ECO:0007669"/>
    <property type="project" value="UniProtKB-KW"/>
</dbReference>
<evidence type="ECO:0000256" key="7">
    <source>
        <dbReference type="ARBA" id="ARBA00022779"/>
    </source>
</evidence>
<feature type="compositionally biased region" description="Acidic residues" evidence="11">
    <location>
        <begin position="34"/>
        <end position="47"/>
    </location>
</feature>
<comment type="function">
    <text evidence="1 10">Controls the rotational direction of flagella during chemotaxis.</text>
</comment>
<evidence type="ECO:0000256" key="10">
    <source>
        <dbReference type="RuleBase" id="RU364125"/>
    </source>
</evidence>
<feature type="region of interest" description="Disordered" evidence="11">
    <location>
        <begin position="30"/>
        <end position="69"/>
    </location>
</feature>
<evidence type="ECO:0000256" key="9">
    <source>
        <dbReference type="ARBA" id="ARBA00023136"/>
    </source>
</evidence>
<dbReference type="InterPro" id="IPR005503">
    <property type="entry name" value="FliL"/>
</dbReference>
<evidence type="ECO:0000256" key="3">
    <source>
        <dbReference type="ARBA" id="ARBA00008281"/>
    </source>
</evidence>
<sequence>MVDDDSLDAPIKAKLDDSELSDDLPKALQKVDLDLDDAPFLEDEPEEAPPSPEASGPSETPVVDDSTAKSSRKKRLILLGLIVLLLLGGGAAAYFLVLKKPAPKAPVEEQVPHEEPAPPPQMPPPPPPEPPAPKPEIVLTMDPFLIELIDQKGRSRFMTIRFSAATREHAVELEFKRNYIVVRDAVYYYLKNKSLEFLTDKNNADALKKDVLSVMNQFIGAQPLDNLLIEDYLVK</sequence>
<protein>
    <recommendedName>
        <fullName evidence="10">Flagellar protein FliL</fullName>
    </recommendedName>
</protein>
<keyword evidence="7 10" id="KW-0283">Flagellar rotation</keyword>
<organism evidence="12 13">
    <name type="scientific">Solidesulfovibrio aerotolerans</name>
    <dbReference type="NCBI Taxonomy" id="295255"/>
    <lineage>
        <taxon>Bacteria</taxon>
        <taxon>Pseudomonadati</taxon>
        <taxon>Thermodesulfobacteriota</taxon>
        <taxon>Desulfovibrionia</taxon>
        <taxon>Desulfovibrionales</taxon>
        <taxon>Desulfovibrionaceae</taxon>
        <taxon>Solidesulfovibrio</taxon>
    </lineage>
</organism>
<evidence type="ECO:0000256" key="2">
    <source>
        <dbReference type="ARBA" id="ARBA00004162"/>
    </source>
</evidence>